<dbReference type="InterPro" id="IPR011006">
    <property type="entry name" value="CheY-like_superfamily"/>
</dbReference>
<dbReference type="GO" id="GO:0000160">
    <property type="term" value="P:phosphorelay signal transduction system"/>
    <property type="evidence" value="ECO:0007669"/>
    <property type="project" value="InterPro"/>
</dbReference>
<reference evidence="5 7" key="3">
    <citation type="submission" date="2019-03" db="EMBL/GenBank/DDBJ databases">
        <title>Subsurface microbial communities from deep shales in Ohio and West Virginia, USA.</title>
        <authorList>
            <person name="Wrighton K."/>
        </authorList>
    </citation>
    <scope>NUCLEOTIDE SEQUENCE [LARGE SCALE GENOMIC DNA]</scope>
    <source>
        <strain evidence="5 7">WG1_MB</strain>
    </source>
</reference>
<evidence type="ECO:0000313" key="6">
    <source>
        <dbReference type="Proteomes" id="UP000217726"/>
    </source>
</evidence>
<name>A0A285EZI9_9EURY</name>
<dbReference type="Proteomes" id="UP000295404">
    <property type="component" value="Unassembled WGS sequence"/>
</dbReference>
<dbReference type="Proteomes" id="UP000217726">
    <property type="component" value="Unassembled WGS sequence"/>
</dbReference>
<proteinExistence type="predicted"/>
<dbReference type="PROSITE" id="PS50110">
    <property type="entry name" value="RESPONSE_REGULATORY"/>
    <property type="match status" value="2"/>
</dbReference>
<evidence type="ECO:0000313" key="7">
    <source>
        <dbReference type="Proteomes" id="UP000295404"/>
    </source>
</evidence>
<keyword evidence="6" id="KW-1185">Reference proteome</keyword>
<evidence type="ECO:0000313" key="5">
    <source>
        <dbReference type="EMBL" id="TCL12799.1"/>
    </source>
</evidence>
<keyword evidence="1" id="KW-0597">Phosphoprotein</keyword>
<dbReference type="InterPro" id="IPR050595">
    <property type="entry name" value="Bact_response_regulator"/>
</dbReference>
<dbReference type="Gene3D" id="3.40.50.2300">
    <property type="match status" value="2"/>
</dbReference>
<dbReference type="RefSeq" id="WP_096711692.1">
    <property type="nucleotide sequence ID" value="NZ_OBDR01000002.1"/>
</dbReference>
<reference evidence="4" key="1">
    <citation type="submission" date="2017-09" db="EMBL/GenBank/DDBJ databases">
        <authorList>
            <person name="Ehlers B."/>
            <person name="Leendertz F.H."/>
        </authorList>
    </citation>
    <scope>NUCLEOTIDE SEQUENCE [LARGE SCALE GENOMIC DNA]</scope>
    <source>
        <strain evidence="4">WG-1MB</strain>
    </source>
</reference>
<protein>
    <submittedName>
        <fullName evidence="4">Response regulator receiver domain-containing protein</fullName>
    </submittedName>
</protein>
<organism evidence="4 6">
    <name type="scientific">Methanohalophilus euhalobius</name>
    <dbReference type="NCBI Taxonomy" id="51203"/>
    <lineage>
        <taxon>Archaea</taxon>
        <taxon>Methanobacteriati</taxon>
        <taxon>Methanobacteriota</taxon>
        <taxon>Stenosarchaea group</taxon>
        <taxon>Methanomicrobia</taxon>
        <taxon>Methanosarcinales</taxon>
        <taxon>Methanosarcinaceae</taxon>
        <taxon>Methanohalophilus</taxon>
    </lineage>
</organism>
<dbReference type="EMBL" id="OBDR01000002">
    <property type="protein sequence ID" value="SNY03586.1"/>
    <property type="molecule type" value="Genomic_DNA"/>
</dbReference>
<accession>A0A285EZI9</accession>
<dbReference type="AlphaFoldDB" id="A0A285EZI9"/>
<evidence type="ECO:0000256" key="2">
    <source>
        <dbReference type="PROSITE-ProRule" id="PRU00169"/>
    </source>
</evidence>
<dbReference type="EMBL" id="SMMS01000001">
    <property type="protein sequence ID" value="TCL12799.1"/>
    <property type="molecule type" value="Genomic_DNA"/>
</dbReference>
<sequence length="120" mass="13627">MMPGQDGWNVLDKLKKDSHTRDIPVIITSILDKGKIDSMWAVEDYFVKPLDKTDLIETLERVRKSMKPEETTILVIDDEEKDRELIHSMLDSEGFGILDASGGKEAIEIIQKKQPDISTV</sequence>
<feature type="domain" description="Response regulatory" evidence="3">
    <location>
        <begin position="1"/>
        <end position="63"/>
    </location>
</feature>
<dbReference type="InterPro" id="IPR001789">
    <property type="entry name" value="Sig_transdc_resp-reg_receiver"/>
</dbReference>
<dbReference type="PANTHER" id="PTHR44591">
    <property type="entry name" value="STRESS RESPONSE REGULATOR PROTEIN 1"/>
    <property type="match status" value="1"/>
</dbReference>
<dbReference type="OrthoDB" id="86314at2157"/>
<evidence type="ECO:0000313" key="4">
    <source>
        <dbReference type="EMBL" id="SNY03586.1"/>
    </source>
</evidence>
<dbReference type="SUPFAM" id="SSF52172">
    <property type="entry name" value="CheY-like"/>
    <property type="match status" value="2"/>
</dbReference>
<evidence type="ECO:0000256" key="1">
    <source>
        <dbReference type="ARBA" id="ARBA00022553"/>
    </source>
</evidence>
<gene>
    <name evidence="5" type="ORF">C7960_2076</name>
    <name evidence="4" type="ORF">SAMN06295989_10285</name>
</gene>
<comment type="caution">
    <text evidence="2">Lacks conserved residue(s) required for the propagation of feature annotation.</text>
</comment>
<dbReference type="PANTHER" id="PTHR44591:SF3">
    <property type="entry name" value="RESPONSE REGULATORY DOMAIN-CONTAINING PROTEIN"/>
    <property type="match status" value="1"/>
</dbReference>
<reference evidence="6" key="2">
    <citation type="submission" date="2017-09" db="EMBL/GenBank/DDBJ databases">
        <authorList>
            <person name="Varghese N."/>
            <person name="Submissions S."/>
        </authorList>
    </citation>
    <scope>NUCLEOTIDE SEQUENCE [LARGE SCALE GENOMIC DNA]</scope>
    <source>
        <strain evidence="6">WG-1MB</strain>
    </source>
</reference>
<evidence type="ECO:0000259" key="3">
    <source>
        <dbReference type="PROSITE" id="PS50110"/>
    </source>
</evidence>
<feature type="domain" description="Response regulatory" evidence="3">
    <location>
        <begin position="72"/>
        <end position="120"/>
    </location>
</feature>